<evidence type="ECO:0000313" key="2">
    <source>
        <dbReference type="Proteomes" id="UP000295818"/>
    </source>
</evidence>
<organism evidence="1 2">
    <name type="scientific">Kribbella orskensis</name>
    <dbReference type="NCBI Taxonomy" id="2512216"/>
    <lineage>
        <taxon>Bacteria</taxon>
        <taxon>Bacillati</taxon>
        <taxon>Actinomycetota</taxon>
        <taxon>Actinomycetes</taxon>
        <taxon>Propionibacteriales</taxon>
        <taxon>Kribbellaceae</taxon>
        <taxon>Kribbella</taxon>
    </lineage>
</organism>
<evidence type="ECO:0000313" key="1">
    <source>
        <dbReference type="EMBL" id="TCO25924.1"/>
    </source>
</evidence>
<reference evidence="1 2" key="1">
    <citation type="journal article" date="2015" name="Stand. Genomic Sci.">
        <title>Genomic Encyclopedia of Bacterial and Archaeal Type Strains, Phase III: the genomes of soil and plant-associated and newly described type strains.</title>
        <authorList>
            <person name="Whitman W.B."/>
            <person name="Woyke T."/>
            <person name="Klenk H.P."/>
            <person name="Zhou Y."/>
            <person name="Lilburn T.G."/>
            <person name="Beck B.J."/>
            <person name="De Vos P."/>
            <person name="Vandamme P."/>
            <person name="Eisen J.A."/>
            <person name="Garrity G."/>
            <person name="Hugenholtz P."/>
            <person name="Kyrpides N.C."/>
        </authorList>
    </citation>
    <scope>NUCLEOTIDE SEQUENCE [LARGE SCALE GENOMIC DNA]</scope>
    <source>
        <strain evidence="1 2">VKM Ac-2538</strain>
    </source>
</reference>
<dbReference type="EMBL" id="SLWM01000004">
    <property type="protein sequence ID" value="TCO25924.1"/>
    <property type="molecule type" value="Genomic_DNA"/>
</dbReference>
<proteinExistence type="predicted"/>
<dbReference type="Proteomes" id="UP000295818">
    <property type="component" value="Unassembled WGS sequence"/>
</dbReference>
<accession>A0ABY2BNB6</accession>
<dbReference type="InterPro" id="IPR006311">
    <property type="entry name" value="TAT_signal"/>
</dbReference>
<dbReference type="PROSITE" id="PS51318">
    <property type="entry name" value="TAT"/>
    <property type="match status" value="1"/>
</dbReference>
<keyword evidence="2" id="KW-1185">Reference proteome</keyword>
<sequence>MSVSQVDRRTFLRAGGAVAAIALTGRSVST</sequence>
<gene>
    <name evidence="1" type="ORF">EV644_104428</name>
</gene>
<dbReference type="InterPro" id="IPR019546">
    <property type="entry name" value="TAT_signal_bac_arc"/>
</dbReference>
<comment type="caution">
    <text evidence="1">The sequence shown here is derived from an EMBL/GenBank/DDBJ whole genome shotgun (WGS) entry which is preliminary data.</text>
</comment>
<dbReference type="RefSeq" id="WP_132188748.1">
    <property type="nucleotide sequence ID" value="NZ_SLWM01000004.1"/>
</dbReference>
<dbReference type="Pfam" id="PF10518">
    <property type="entry name" value="TAT_signal"/>
    <property type="match status" value="1"/>
</dbReference>
<name>A0ABY2BNB6_9ACTN</name>
<protein>
    <submittedName>
        <fullName evidence="1">TAT (Twin-arginine translocation) pathway-exported protein</fullName>
    </submittedName>
</protein>